<comment type="caution">
    <text evidence="11">The sequence shown here is derived from an EMBL/GenBank/DDBJ whole genome shotgun (WGS) entry which is preliminary data.</text>
</comment>
<keyword evidence="5" id="KW-0479">Metal-binding</keyword>
<protein>
    <submittedName>
        <fullName evidence="11">Poly(A) polymerase</fullName>
    </submittedName>
</protein>
<dbReference type="CDD" id="cd05398">
    <property type="entry name" value="NT_ClassII-CCAase"/>
    <property type="match status" value="1"/>
</dbReference>
<dbReference type="PANTHER" id="PTHR46173">
    <property type="entry name" value="CCA TRNA NUCLEOTIDYLTRANSFERASE 1, MITOCHONDRIAL"/>
    <property type="match status" value="1"/>
</dbReference>
<evidence type="ECO:0000256" key="3">
    <source>
        <dbReference type="ARBA" id="ARBA00022694"/>
    </source>
</evidence>
<evidence type="ECO:0000256" key="7">
    <source>
        <dbReference type="ARBA" id="ARBA00022842"/>
    </source>
</evidence>
<accession>A0A560FZF3</accession>
<gene>
    <name evidence="11" type="ORF">FBZ88_107108</name>
</gene>
<dbReference type="PANTHER" id="PTHR46173:SF1">
    <property type="entry name" value="CCA TRNA NUCLEOTIDYLTRANSFERASE 1, MITOCHONDRIAL"/>
    <property type="match status" value="1"/>
</dbReference>
<dbReference type="GO" id="GO:0008033">
    <property type="term" value="P:tRNA processing"/>
    <property type="evidence" value="ECO:0007669"/>
    <property type="project" value="UniProtKB-KW"/>
</dbReference>
<keyword evidence="8" id="KW-0694">RNA-binding</keyword>
<dbReference type="GO" id="GO:0016779">
    <property type="term" value="F:nucleotidyltransferase activity"/>
    <property type="evidence" value="ECO:0007669"/>
    <property type="project" value="UniProtKB-KW"/>
</dbReference>
<feature type="domain" description="Poly A polymerase head" evidence="9">
    <location>
        <begin position="32"/>
        <end position="154"/>
    </location>
</feature>
<reference evidence="11 12" key="1">
    <citation type="submission" date="2019-06" db="EMBL/GenBank/DDBJ databases">
        <title>Genomic Encyclopedia of Type Strains, Phase IV (KMG-V): Genome sequencing to study the core and pangenomes of soil and plant-associated prokaryotes.</title>
        <authorList>
            <person name="Whitman W."/>
        </authorList>
    </citation>
    <scope>NUCLEOTIDE SEQUENCE [LARGE SCALE GENOMIC DNA]</scope>
    <source>
        <strain evidence="11 12">BR 11865</strain>
    </source>
</reference>
<name>A0A560FZF3_9PROT</name>
<dbReference type="GO" id="GO:0000166">
    <property type="term" value="F:nucleotide binding"/>
    <property type="evidence" value="ECO:0007669"/>
    <property type="project" value="UniProtKB-KW"/>
</dbReference>
<dbReference type="InterPro" id="IPR032828">
    <property type="entry name" value="PolyA_RNA-bd"/>
</dbReference>
<evidence type="ECO:0000256" key="1">
    <source>
        <dbReference type="ARBA" id="ARBA00001946"/>
    </source>
</evidence>
<dbReference type="RefSeq" id="WP_145617161.1">
    <property type="nucleotide sequence ID" value="NZ_JAYNFR010000066.1"/>
</dbReference>
<dbReference type="InterPro" id="IPR050264">
    <property type="entry name" value="Bact_CCA-adding_enz_type3_sf"/>
</dbReference>
<feature type="domain" description="tRNA nucleotidyltransferase/poly(A) polymerase RNA and SrmB- binding" evidence="10">
    <location>
        <begin position="189"/>
        <end position="241"/>
    </location>
</feature>
<dbReference type="SUPFAM" id="SSF81301">
    <property type="entry name" value="Nucleotidyltransferase"/>
    <property type="match status" value="1"/>
</dbReference>
<sequence>MTSVRSLVPTGPLASVASRRVLQSLMRTGQEARFVGGCVRDCLLEIQAADIDIATPLPPEEVMRRLKADGIRVVPTGLKHGTVTAIIGNETFEITTLRQDVETFGRSARVAFTDDWLADAARRDFTFNAMSLTVDGELYDPFGGVPDLTAGRVRFIGDAETRIREDVLRLLRFFRFYARLGKGPPDTAALDACTRLAPLVGGLSGERVREELLKLLATDRAAEVWRIMVDQGIMEHVLPQAVAVDRLAALDRLEWMVGETEPLARLAALLPAGPLAHSAAEAVADRLRFSNFQRDRLAAIAAPVVDVHPDLPFKSRRIALHRLGPEIYRAVLLLSAAAMGTPAFELFEPLAEASAWQEIPFPLRGQDILDRGLPPGPEVGRLMGELERWWIAHDFQPDRDACLAELERRLVQSSSSPSGS</sequence>
<evidence type="ECO:0000259" key="9">
    <source>
        <dbReference type="Pfam" id="PF01743"/>
    </source>
</evidence>
<keyword evidence="6" id="KW-0547">Nucleotide-binding</keyword>
<proteinExistence type="inferred from homology"/>
<evidence type="ECO:0000313" key="11">
    <source>
        <dbReference type="EMBL" id="TWB26941.1"/>
    </source>
</evidence>
<keyword evidence="2 8" id="KW-0808">Transferase</keyword>
<evidence type="ECO:0000256" key="4">
    <source>
        <dbReference type="ARBA" id="ARBA00022695"/>
    </source>
</evidence>
<evidence type="ECO:0000259" key="10">
    <source>
        <dbReference type="Pfam" id="PF12627"/>
    </source>
</evidence>
<dbReference type="Pfam" id="PF12627">
    <property type="entry name" value="PolyA_pol_RNAbd"/>
    <property type="match status" value="1"/>
</dbReference>
<keyword evidence="12" id="KW-1185">Reference proteome</keyword>
<dbReference type="AlphaFoldDB" id="A0A560FZF3"/>
<dbReference type="Proteomes" id="UP000316545">
    <property type="component" value="Unassembled WGS sequence"/>
</dbReference>
<dbReference type="InterPro" id="IPR043519">
    <property type="entry name" value="NT_sf"/>
</dbReference>
<dbReference type="EMBL" id="VITO01000007">
    <property type="protein sequence ID" value="TWB26941.1"/>
    <property type="molecule type" value="Genomic_DNA"/>
</dbReference>
<evidence type="ECO:0000256" key="8">
    <source>
        <dbReference type="RuleBase" id="RU003953"/>
    </source>
</evidence>
<comment type="cofactor">
    <cofactor evidence="1">
        <name>Mg(2+)</name>
        <dbReference type="ChEBI" id="CHEBI:18420"/>
    </cofactor>
</comment>
<dbReference type="Pfam" id="PF01743">
    <property type="entry name" value="PolyA_pol"/>
    <property type="match status" value="1"/>
</dbReference>
<dbReference type="SUPFAM" id="SSF81891">
    <property type="entry name" value="Poly A polymerase C-terminal region-like"/>
    <property type="match status" value="1"/>
</dbReference>
<evidence type="ECO:0000313" key="12">
    <source>
        <dbReference type="Proteomes" id="UP000316545"/>
    </source>
</evidence>
<evidence type="ECO:0000256" key="6">
    <source>
        <dbReference type="ARBA" id="ARBA00022741"/>
    </source>
</evidence>
<keyword evidence="7" id="KW-0460">Magnesium</keyword>
<dbReference type="Gene3D" id="3.30.460.10">
    <property type="entry name" value="Beta Polymerase, domain 2"/>
    <property type="match status" value="1"/>
</dbReference>
<evidence type="ECO:0000256" key="2">
    <source>
        <dbReference type="ARBA" id="ARBA00022679"/>
    </source>
</evidence>
<dbReference type="GO" id="GO:0046872">
    <property type="term" value="F:metal ion binding"/>
    <property type="evidence" value="ECO:0007669"/>
    <property type="project" value="UniProtKB-KW"/>
</dbReference>
<dbReference type="InterPro" id="IPR002646">
    <property type="entry name" value="PolA_pol_head_dom"/>
</dbReference>
<keyword evidence="4" id="KW-0548">Nucleotidyltransferase</keyword>
<keyword evidence="3" id="KW-0819">tRNA processing</keyword>
<organism evidence="11 12">
    <name type="scientific">Nitrospirillum amazonense</name>
    <dbReference type="NCBI Taxonomy" id="28077"/>
    <lineage>
        <taxon>Bacteria</taxon>
        <taxon>Pseudomonadati</taxon>
        <taxon>Pseudomonadota</taxon>
        <taxon>Alphaproteobacteria</taxon>
        <taxon>Rhodospirillales</taxon>
        <taxon>Azospirillaceae</taxon>
        <taxon>Nitrospirillum</taxon>
    </lineage>
</organism>
<evidence type="ECO:0000256" key="5">
    <source>
        <dbReference type="ARBA" id="ARBA00022723"/>
    </source>
</evidence>
<dbReference type="GO" id="GO:0000049">
    <property type="term" value="F:tRNA binding"/>
    <property type="evidence" value="ECO:0007669"/>
    <property type="project" value="TreeGrafter"/>
</dbReference>
<comment type="similarity">
    <text evidence="8">Belongs to the tRNA nucleotidyltransferase/poly(A) polymerase family.</text>
</comment>
<dbReference type="Gene3D" id="1.10.3090.10">
    <property type="entry name" value="cca-adding enzyme, domain 2"/>
    <property type="match status" value="1"/>
</dbReference>